<feature type="domain" description="DUF632" evidence="1">
    <location>
        <begin position="79"/>
        <end position="145"/>
    </location>
</feature>
<dbReference type="PANTHER" id="PTHR21450">
    <property type="entry name" value="PROTEIN ALTERED PHOSPHATE STARVATION RESPONSE 1"/>
    <property type="match status" value="1"/>
</dbReference>
<dbReference type="Pfam" id="PF04782">
    <property type="entry name" value="DUF632"/>
    <property type="match status" value="1"/>
</dbReference>
<proteinExistence type="predicted"/>
<dbReference type="InterPro" id="IPR006867">
    <property type="entry name" value="DUF632"/>
</dbReference>
<gene>
    <name evidence="2" type="ORF">Fmac_021297</name>
</gene>
<name>A0ABD1LWG2_9FABA</name>
<evidence type="ECO:0000313" key="3">
    <source>
        <dbReference type="Proteomes" id="UP001603857"/>
    </source>
</evidence>
<dbReference type="Proteomes" id="UP001603857">
    <property type="component" value="Unassembled WGS sequence"/>
</dbReference>
<accession>A0ABD1LWG2</accession>
<sequence length="148" mass="16914">MVVDVWCATKVVERVAKVRKEATEDLIFYQGYHFNLSKQLQRLKIKAPMLHRSLKPQFKPIGFNISTPTFSIPQLSINYRSSKTVYQSSSILSNLSSSWTSKPPLAVKYWLDASSLEEPNGSKSLCSTLERLLAWEKKLYDEIKVTLA</sequence>
<dbReference type="EMBL" id="JBGMDY010000007">
    <property type="protein sequence ID" value="KAL2327870.1"/>
    <property type="molecule type" value="Genomic_DNA"/>
</dbReference>
<comment type="caution">
    <text evidence="2">The sequence shown here is derived from an EMBL/GenBank/DDBJ whole genome shotgun (WGS) entry which is preliminary data.</text>
</comment>
<evidence type="ECO:0000259" key="1">
    <source>
        <dbReference type="Pfam" id="PF04782"/>
    </source>
</evidence>
<protein>
    <recommendedName>
        <fullName evidence="1">DUF632 domain-containing protein</fullName>
    </recommendedName>
</protein>
<organism evidence="2 3">
    <name type="scientific">Flemingia macrophylla</name>
    <dbReference type="NCBI Taxonomy" id="520843"/>
    <lineage>
        <taxon>Eukaryota</taxon>
        <taxon>Viridiplantae</taxon>
        <taxon>Streptophyta</taxon>
        <taxon>Embryophyta</taxon>
        <taxon>Tracheophyta</taxon>
        <taxon>Spermatophyta</taxon>
        <taxon>Magnoliopsida</taxon>
        <taxon>eudicotyledons</taxon>
        <taxon>Gunneridae</taxon>
        <taxon>Pentapetalae</taxon>
        <taxon>rosids</taxon>
        <taxon>fabids</taxon>
        <taxon>Fabales</taxon>
        <taxon>Fabaceae</taxon>
        <taxon>Papilionoideae</taxon>
        <taxon>50 kb inversion clade</taxon>
        <taxon>NPAAA clade</taxon>
        <taxon>indigoferoid/millettioid clade</taxon>
        <taxon>Phaseoleae</taxon>
        <taxon>Flemingia</taxon>
    </lineage>
</organism>
<evidence type="ECO:0000313" key="2">
    <source>
        <dbReference type="EMBL" id="KAL2327870.1"/>
    </source>
</evidence>
<dbReference type="AlphaFoldDB" id="A0ABD1LWG2"/>
<dbReference type="PANTHER" id="PTHR21450:SF9">
    <property type="entry name" value="BZIP DOMAIN CLASS TRANSCRIPTION FACTOR (DUF630 AND DUF632)-RELATED"/>
    <property type="match status" value="1"/>
</dbReference>
<reference evidence="2 3" key="1">
    <citation type="submission" date="2024-08" db="EMBL/GenBank/DDBJ databases">
        <title>Insights into the chromosomal genome structure of Flemingia macrophylla.</title>
        <authorList>
            <person name="Ding Y."/>
            <person name="Zhao Y."/>
            <person name="Bi W."/>
            <person name="Wu M."/>
            <person name="Zhao G."/>
            <person name="Gong Y."/>
            <person name="Li W."/>
            <person name="Zhang P."/>
        </authorList>
    </citation>
    <scope>NUCLEOTIDE SEQUENCE [LARGE SCALE GENOMIC DNA]</scope>
    <source>
        <strain evidence="2">DYQJB</strain>
        <tissue evidence="2">Leaf</tissue>
    </source>
</reference>
<keyword evidence="3" id="KW-1185">Reference proteome</keyword>